<dbReference type="EMBL" id="JAQLKE010000026">
    <property type="protein sequence ID" value="MDB7084857.1"/>
    <property type="molecule type" value="Genomic_DNA"/>
</dbReference>
<accession>A0AB35IK88</accession>
<feature type="domain" description="Bacterial type II secretion system protein E" evidence="2">
    <location>
        <begin position="109"/>
        <end position="387"/>
    </location>
</feature>
<evidence type="ECO:0000256" key="1">
    <source>
        <dbReference type="ARBA" id="ARBA00006611"/>
    </source>
</evidence>
<dbReference type="Gene3D" id="3.30.450.380">
    <property type="match status" value="1"/>
</dbReference>
<gene>
    <name evidence="3" type="ORF">PM738_13685</name>
</gene>
<evidence type="ECO:0000313" key="4">
    <source>
        <dbReference type="Proteomes" id="UP001211987"/>
    </source>
</evidence>
<sequence length="490" mass="54961">MPIPNSGINNISVFNSKTTNSNISNKNKPKKLISKNPIDFICENYSVVKHIGDMMSNKLGNELFEKDRKVVESECRTMILDYLKEKELLPIDALVAQYLKLIYDNILGLGMIQPLLDDKEIDEILVLDYNKIYVEKHGKLQLSPYRFPNYEAAYGVAKKIIEPLNRVLDVAHPNVDAQLQDGSRLSATIPPLRANGAISLTIRKFKDKVEPLSFYAEKYKSSTPEMVKFIETAVKSKISIIVSGGTGSGKTTLLNSCSLAIPKDERIITIEDTLELKLQQENVETYQTVEENVEGKGGFSTQDIVKIALRKRPDRIIVGECRGGEFVEMLNAMNTGHDGSMSTVHSNSAKDFAQRAKTMVLSNPSTNNLEEDAIFNMINSAISLIIQTNRFEDGSRKITQITEIVGYGNEGYSKLREAGVLGPKAAVDKKKLYLQDIFKFTQTGVDPITKRVQGKFEAKGYKPMCVDKMNEKGYTFPDNFFEKRILLEVK</sequence>
<evidence type="ECO:0000313" key="3">
    <source>
        <dbReference type="EMBL" id="MDB7084857.1"/>
    </source>
</evidence>
<dbReference type="Gene3D" id="3.40.50.300">
    <property type="entry name" value="P-loop containing nucleotide triphosphate hydrolases"/>
    <property type="match status" value="1"/>
</dbReference>
<dbReference type="InterPro" id="IPR050921">
    <property type="entry name" value="T4SS_GSP_E_ATPase"/>
</dbReference>
<dbReference type="PANTHER" id="PTHR30486">
    <property type="entry name" value="TWITCHING MOTILITY PROTEIN PILT"/>
    <property type="match status" value="1"/>
</dbReference>
<dbReference type="InterPro" id="IPR001482">
    <property type="entry name" value="T2SS/T4SS_dom"/>
</dbReference>
<organism evidence="3 4">
    <name type="scientific">Thomasclavelia ramosa</name>
    <dbReference type="NCBI Taxonomy" id="1547"/>
    <lineage>
        <taxon>Bacteria</taxon>
        <taxon>Bacillati</taxon>
        <taxon>Bacillota</taxon>
        <taxon>Erysipelotrichia</taxon>
        <taxon>Erysipelotrichales</taxon>
        <taxon>Coprobacillaceae</taxon>
        <taxon>Thomasclavelia</taxon>
    </lineage>
</organism>
<evidence type="ECO:0000259" key="2">
    <source>
        <dbReference type="Pfam" id="PF00437"/>
    </source>
</evidence>
<protein>
    <submittedName>
        <fullName evidence="3">ATPase, T2SS/T4P/T4SS family</fullName>
    </submittedName>
</protein>
<dbReference type="AlphaFoldDB" id="A0AB35IK88"/>
<comment type="caution">
    <text evidence="3">The sequence shown here is derived from an EMBL/GenBank/DDBJ whole genome shotgun (WGS) entry which is preliminary data.</text>
</comment>
<dbReference type="SUPFAM" id="SSF52540">
    <property type="entry name" value="P-loop containing nucleoside triphosphate hydrolases"/>
    <property type="match status" value="1"/>
</dbReference>
<dbReference type="PANTHER" id="PTHR30486:SF15">
    <property type="entry name" value="TYPE II_IV SECRETION SYSTEM ATPASE"/>
    <property type="match status" value="1"/>
</dbReference>
<dbReference type="Proteomes" id="UP001211987">
    <property type="component" value="Unassembled WGS sequence"/>
</dbReference>
<dbReference type="InterPro" id="IPR027417">
    <property type="entry name" value="P-loop_NTPase"/>
</dbReference>
<dbReference type="RefSeq" id="WP_020994482.1">
    <property type="nucleotide sequence ID" value="NZ_JADPBJ010000012.1"/>
</dbReference>
<comment type="similarity">
    <text evidence="1">Belongs to the GSP E family.</text>
</comment>
<proteinExistence type="inferred from homology"/>
<dbReference type="Pfam" id="PF00437">
    <property type="entry name" value="T2SSE"/>
    <property type="match status" value="1"/>
</dbReference>
<dbReference type="GO" id="GO:0016887">
    <property type="term" value="F:ATP hydrolysis activity"/>
    <property type="evidence" value="ECO:0007669"/>
    <property type="project" value="InterPro"/>
</dbReference>
<dbReference type="CDD" id="cd01130">
    <property type="entry name" value="VirB11-like_ATPase"/>
    <property type="match status" value="1"/>
</dbReference>
<reference evidence="3" key="1">
    <citation type="submission" date="2023-01" db="EMBL/GenBank/DDBJ databases">
        <title>Human gut microbiome strain richness.</title>
        <authorList>
            <person name="Chen-Liaw A."/>
        </authorList>
    </citation>
    <scope>NUCLEOTIDE SEQUENCE</scope>
    <source>
        <strain evidence="3">1001217st2_G6_1001217B_191108</strain>
    </source>
</reference>
<name>A0AB35IK88_9FIRM</name>